<dbReference type="GO" id="GO:0042586">
    <property type="term" value="F:peptide deformylase activity"/>
    <property type="evidence" value="ECO:0007669"/>
    <property type="project" value="InterPro"/>
</dbReference>
<dbReference type="OrthoDB" id="9784988at2"/>
<dbReference type="AlphaFoldDB" id="A0A1V9EWW9"/>
<dbReference type="InterPro" id="IPR036821">
    <property type="entry name" value="Peptide_deformylase_sf"/>
</dbReference>
<dbReference type="PANTHER" id="PTHR10458:SF22">
    <property type="entry name" value="PEPTIDE DEFORMYLASE"/>
    <property type="match status" value="1"/>
</dbReference>
<dbReference type="STRING" id="354355.SAMN05660816_00797"/>
<name>A0A1V9EWW9_9BACT</name>
<accession>A0A1V9EWW9</accession>
<dbReference type="InterPro" id="IPR023635">
    <property type="entry name" value="Peptide_deformylase"/>
</dbReference>
<dbReference type="EMBL" id="LVXG01000012">
    <property type="protein sequence ID" value="OQP50405.1"/>
    <property type="molecule type" value="Genomic_DNA"/>
</dbReference>
<dbReference type="Gene3D" id="3.90.45.10">
    <property type="entry name" value="Peptide deformylase"/>
    <property type="match status" value="1"/>
</dbReference>
<dbReference type="RefSeq" id="WP_081198738.1">
    <property type="nucleotide sequence ID" value="NZ_FOCZ01000001.1"/>
</dbReference>
<gene>
    <name evidence="4" type="ORF">A4H97_00755</name>
</gene>
<comment type="similarity">
    <text evidence="1">Belongs to the polypeptide deformylase family.</text>
</comment>
<organism evidence="4 5">
    <name type="scientific">Niastella yeongjuensis</name>
    <dbReference type="NCBI Taxonomy" id="354355"/>
    <lineage>
        <taxon>Bacteria</taxon>
        <taxon>Pseudomonadati</taxon>
        <taxon>Bacteroidota</taxon>
        <taxon>Chitinophagia</taxon>
        <taxon>Chitinophagales</taxon>
        <taxon>Chitinophagaceae</taxon>
        <taxon>Niastella</taxon>
    </lineage>
</organism>
<keyword evidence="2" id="KW-0479">Metal-binding</keyword>
<evidence type="ECO:0000256" key="3">
    <source>
        <dbReference type="ARBA" id="ARBA00022801"/>
    </source>
</evidence>
<reference evidence="5" key="1">
    <citation type="submission" date="2016-04" db="EMBL/GenBank/DDBJ databases">
        <authorList>
            <person name="Chen L."/>
            <person name="Zhuang W."/>
            <person name="Wang G."/>
        </authorList>
    </citation>
    <scope>NUCLEOTIDE SEQUENCE [LARGE SCALE GENOMIC DNA]</scope>
    <source>
        <strain evidence="5">17621</strain>
    </source>
</reference>
<evidence type="ECO:0000313" key="5">
    <source>
        <dbReference type="Proteomes" id="UP000192610"/>
    </source>
</evidence>
<evidence type="ECO:0000313" key="4">
    <source>
        <dbReference type="EMBL" id="OQP50405.1"/>
    </source>
</evidence>
<evidence type="ECO:0000256" key="1">
    <source>
        <dbReference type="ARBA" id="ARBA00010759"/>
    </source>
</evidence>
<dbReference type="Proteomes" id="UP000192610">
    <property type="component" value="Unassembled WGS sequence"/>
</dbReference>
<dbReference type="Pfam" id="PF01327">
    <property type="entry name" value="Pep_deformylase"/>
    <property type="match status" value="1"/>
</dbReference>
<protein>
    <submittedName>
        <fullName evidence="4">Uncharacterized protein</fullName>
    </submittedName>
</protein>
<evidence type="ECO:0000256" key="2">
    <source>
        <dbReference type="ARBA" id="ARBA00022723"/>
    </source>
</evidence>
<dbReference type="GO" id="GO:0046872">
    <property type="term" value="F:metal ion binding"/>
    <property type="evidence" value="ECO:0007669"/>
    <property type="project" value="UniProtKB-KW"/>
</dbReference>
<dbReference type="PANTHER" id="PTHR10458">
    <property type="entry name" value="PEPTIDE DEFORMYLASE"/>
    <property type="match status" value="1"/>
</dbReference>
<proteinExistence type="inferred from homology"/>
<keyword evidence="3" id="KW-0378">Hydrolase</keyword>
<keyword evidence="5" id="KW-1185">Reference proteome</keyword>
<sequence>MQLPIYLIATVWTDEESCLSIPALAEPVTRPWSVTPDNFNRDFQRQTKTFYSTTARMIQHEYDQTEGLLYLDYLKPLKRKLLQGKLEKISKGLVKAKYPMKFIK</sequence>
<dbReference type="PRINTS" id="PR01576">
    <property type="entry name" value="PDEFORMYLASE"/>
</dbReference>
<comment type="caution">
    <text evidence="4">The sequence shown here is derived from an EMBL/GenBank/DDBJ whole genome shotgun (WGS) entry which is preliminary data.</text>
</comment>
<dbReference type="SUPFAM" id="SSF56420">
    <property type="entry name" value="Peptide deformylase"/>
    <property type="match status" value="1"/>
</dbReference>